<evidence type="ECO:0000313" key="2">
    <source>
        <dbReference type="Proteomes" id="UP000266016"/>
    </source>
</evidence>
<sequence>MNHINPFSTTPHRSNQQTVKVTGEETLQIAPDQAIITLGVVTENVDPKIAQQENSQTIAQIIDALRKMGIPENNIKTSDYRIEPQYNYVDGKEIFHKYKVLHMIQIKTNDIEHVGAIVDTAVKQGANSVSNVHFSLSNPDTYYNQALSLALKNAYKKALTLTETLGTSLHPLPVQIEELSATRPPIVLQASTYMKESSAPTPFKPGELAITATIRVEYSY</sequence>
<dbReference type="InterPro" id="IPR052022">
    <property type="entry name" value="26kDa_periplasmic_antigen"/>
</dbReference>
<dbReference type="RefSeq" id="WP_119118717.1">
    <property type="nucleotide sequence ID" value="NZ_QWVS01000054.1"/>
</dbReference>
<dbReference type="Proteomes" id="UP000266016">
    <property type="component" value="Unassembled WGS sequence"/>
</dbReference>
<organism evidence="1 2">
    <name type="scientific">Peribacillus asahii</name>
    <dbReference type="NCBI Taxonomy" id="228899"/>
    <lineage>
        <taxon>Bacteria</taxon>
        <taxon>Bacillati</taxon>
        <taxon>Bacillota</taxon>
        <taxon>Bacilli</taxon>
        <taxon>Bacillales</taxon>
        <taxon>Bacillaceae</taxon>
        <taxon>Peribacillus</taxon>
    </lineage>
</organism>
<dbReference type="Gene3D" id="3.30.70.2970">
    <property type="entry name" value="Protein of unknown function (DUF541), domain 2"/>
    <property type="match status" value="1"/>
</dbReference>
<dbReference type="GO" id="GO:0006974">
    <property type="term" value="P:DNA damage response"/>
    <property type="evidence" value="ECO:0007669"/>
    <property type="project" value="TreeGrafter"/>
</dbReference>
<gene>
    <name evidence="1" type="ORF">D1953_18975</name>
</gene>
<dbReference type="Gene3D" id="3.30.110.170">
    <property type="entry name" value="Protein of unknown function (DUF541), domain 1"/>
    <property type="match status" value="1"/>
</dbReference>
<keyword evidence="2" id="KW-1185">Reference proteome</keyword>
<name>A0A398B2G3_9BACI</name>
<dbReference type="EMBL" id="QWVS01000054">
    <property type="protein sequence ID" value="RID82083.1"/>
    <property type="molecule type" value="Genomic_DNA"/>
</dbReference>
<dbReference type="Pfam" id="PF04402">
    <property type="entry name" value="SIMPL"/>
    <property type="match status" value="1"/>
</dbReference>
<accession>A0A398B2G3</accession>
<dbReference type="PANTHER" id="PTHR34387:SF1">
    <property type="entry name" value="PERIPLASMIC IMMUNOGENIC PROTEIN"/>
    <property type="match status" value="1"/>
</dbReference>
<proteinExistence type="predicted"/>
<protein>
    <submittedName>
        <fullName evidence="1">DUF541 domain-containing protein</fullName>
    </submittedName>
</protein>
<dbReference type="InterPro" id="IPR007497">
    <property type="entry name" value="SIMPL/DUF541"/>
</dbReference>
<evidence type="ECO:0000313" key="1">
    <source>
        <dbReference type="EMBL" id="RID82083.1"/>
    </source>
</evidence>
<reference evidence="1" key="1">
    <citation type="submission" date="2018-08" db="EMBL/GenBank/DDBJ databases">
        <title>Bacillus jemisoniae sp. nov., Bacillus chryseoplanitiae sp. nov., Bacillus resnikiae sp. nov., and Bacillus frankliniae sp. nov., isolated from Viking spacecraft and associated surfaces.</title>
        <authorList>
            <person name="Seuylemezian A."/>
            <person name="Vaishampayan P."/>
        </authorList>
    </citation>
    <scope>NUCLEOTIDE SEQUENCE [LARGE SCALE GENOMIC DNA]</scope>
    <source>
        <strain evidence="1">MA001</strain>
    </source>
</reference>
<dbReference type="PANTHER" id="PTHR34387">
    <property type="entry name" value="SLR1258 PROTEIN"/>
    <property type="match status" value="1"/>
</dbReference>
<comment type="caution">
    <text evidence="1">The sequence shown here is derived from an EMBL/GenBank/DDBJ whole genome shotgun (WGS) entry which is preliminary data.</text>
</comment>
<dbReference type="AlphaFoldDB" id="A0A398B2G3"/>